<keyword evidence="2" id="KW-1185">Reference proteome</keyword>
<gene>
    <name evidence="1" type="ORF">ACFQNJ_16980</name>
</gene>
<reference evidence="2" key="1">
    <citation type="journal article" date="2019" name="Int. J. Syst. Evol. Microbiol.">
        <title>The Global Catalogue of Microorganisms (GCM) 10K type strain sequencing project: providing services to taxonomists for standard genome sequencing and annotation.</title>
        <authorList>
            <consortium name="The Broad Institute Genomics Platform"/>
            <consortium name="The Broad Institute Genome Sequencing Center for Infectious Disease"/>
            <person name="Wu L."/>
            <person name="Ma J."/>
        </authorList>
    </citation>
    <scope>NUCLEOTIDE SEQUENCE [LARGE SCALE GENOMIC DNA]</scope>
    <source>
        <strain evidence="2">CCUG 54518</strain>
    </source>
</reference>
<evidence type="ECO:0000313" key="2">
    <source>
        <dbReference type="Proteomes" id="UP001596495"/>
    </source>
</evidence>
<evidence type="ECO:0000313" key="1">
    <source>
        <dbReference type="EMBL" id="MFC7436204.1"/>
    </source>
</evidence>
<dbReference type="RefSeq" id="WP_382259682.1">
    <property type="nucleotide sequence ID" value="NZ_JBHTBX010000015.1"/>
</dbReference>
<dbReference type="Proteomes" id="UP001596495">
    <property type="component" value="Unassembled WGS sequence"/>
</dbReference>
<dbReference type="EMBL" id="JBHTBX010000015">
    <property type="protein sequence ID" value="MFC7436204.1"/>
    <property type="molecule type" value="Genomic_DNA"/>
</dbReference>
<accession>A0ABW2RDS1</accession>
<organism evidence="1 2">
    <name type="scientific">Hydrogenophaga bisanensis</name>
    <dbReference type="NCBI Taxonomy" id="439611"/>
    <lineage>
        <taxon>Bacteria</taxon>
        <taxon>Pseudomonadati</taxon>
        <taxon>Pseudomonadota</taxon>
        <taxon>Betaproteobacteria</taxon>
        <taxon>Burkholderiales</taxon>
        <taxon>Comamonadaceae</taxon>
        <taxon>Hydrogenophaga</taxon>
    </lineage>
</organism>
<protein>
    <submittedName>
        <fullName evidence="1">Uncharacterized protein</fullName>
    </submittedName>
</protein>
<comment type="caution">
    <text evidence="1">The sequence shown here is derived from an EMBL/GenBank/DDBJ whole genome shotgun (WGS) entry which is preliminary data.</text>
</comment>
<sequence length="98" mass="10848">MKRRLQTPSVRRQRLFLAIAANVRAGGIRRSCMTALAKKVGVYHSLKTLETDLLLYAGSLMDPGCVTRLLTWSLQVNKATDEIAPPVFIPRQQLALAA</sequence>
<name>A0ABW2RDS1_9BURK</name>
<proteinExistence type="predicted"/>